<accession>A0A0K2TV96</accession>
<dbReference type="InterPro" id="IPR036397">
    <property type="entry name" value="RNaseH_sf"/>
</dbReference>
<proteinExistence type="predicted"/>
<evidence type="ECO:0000313" key="1">
    <source>
        <dbReference type="EMBL" id="CDW29311.1"/>
    </source>
</evidence>
<dbReference type="Gene3D" id="3.30.420.10">
    <property type="entry name" value="Ribonuclease H-like superfamily/Ribonuclease H"/>
    <property type="match status" value="1"/>
</dbReference>
<name>A0A0K2TV96_LEPSM</name>
<protein>
    <submittedName>
        <fullName evidence="1">Uncharacterized protein</fullName>
    </submittedName>
</protein>
<dbReference type="AlphaFoldDB" id="A0A0K2TV96"/>
<dbReference type="EMBL" id="HACA01011950">
    <property type="protein sequence ID" value="CDW29311.1"/>
    <property type="molecule type" value="Transcribed_RNA"/>
</dbReference>
<organism evidence="1">
    <name type="scientific">Lepeophtheirus salmonis</name>
    <name type="common">Salmon louse</name>
    <name type="synonym">Caligus salmonis</name>
    <dbReference type="NCBI Taxonomy" id="72036"/>
    <lineage>
        <taxon>Eukaryota</taxon>
        <taxon>Metazoa</taxon>
        <taxon>Ecdysozoa</taxon>
        <taxon>Arthropoda</taxon>
        <taxon>Crustacea</taxon>
        <taxon>Multicrustacea</taxon>
        <taxon>Hexanauplia</taxon>
        <taxon>Copepoda</taxon>
        <taxon>Siphonostomatoida</taxon>
        <taxon>Caligidae</taxon>
        <taxon>Lepeophtheirus</taxon>
    </lineage>
</organism>
<dbReference type="GO" id="GO:0003676">
    <property type="term" value="F:nucleic acid binding"/>
    <property type="evidence" value="ECO:0007669"/>
    <property type="project" value="InterPro"/>
</dbReference>
<reference evidence="1" key="1">
    <citation type="submission" date="2014-05" db="EMBL/GenBank/DDBJ databases">
        <authorList>
            <person name="Chronopoulou M."/>
        </authorList>
    </citation>
    <scope>NUCLEOTIDE SEQUENCE</scope>
    <source>
        <tissue evidence="1">Whole organism</tissue>
    </source>
</reference>
<feature type="non-terminal residue" evidence="1">
    <location>
        <position position="1"/>
    </location>
</feature>
<sequence length="62" mass="6955">HRYQTPSSPHLQPLDFALWGNLESEINKISHPNVNSLKVTIVAICNLSVEFLINLKRTSGNV</sequence>